<accession>X1AQA2</accession>
<protein>
    <submittedName>
        <fullName evidence="1">Uncharacterized protein</fullName>
    </submittedName>
</protein>
<feature type="non-terminal residue" evidence="1">
    <location>
        <position position="39"/>
    </location>
</feature>
<dbReference type="AlphaFoldDB" id="X1AQA2"/>
<sequence>MQNPNQLMEILWTEDINLAASGAVALELAAGRRGPWTPS</sequence>
<reference evidence="1" key="1">
    <citation type="journal article" date="2014" name="Front. Microbiol.">
        <title>High frequency of phylogenetically diverse reductive dehalogenase-homologous genes in deep subseafloor sedimentary metagenomes.</title>
        <authorList>
            <person name="Kawai M."/>
            <person name="Futagami T."/>
            <person name="Toyoda A."/>
            <person name="Takaki Y."/>
            <person name="Nishi S."/>
            <person name="Hori S."/>
            <person name="Arai W."/>
            <person name="Tsubouchi T."/>
            <person name="Morono Y."/>
            <person name="Uchiyama I."/>
            <person name="Ito T."/>
            <person name="Fujiyama A."/>
            <person name="Inagaki F."/>
            <person name="Takami H."/>
        </authorList>
    </citation>
    <scope>NUCLEOTIDE SEQUENCE</scope>
    <source>
        <strain evidence="1">Expedition CK06-06</strain>
    </source>
</reference>
<evidence type="ECO:0000313" key="1">
    <source>
        <dbReference type="EMBL" id="GAG84940.1"/>
    </source>
</evidence>
<dbReference type="EMBL" id="BART01014108">
    <property type="protein sequence ID" value="GAG84940.1"/>
    <property type="molecule type" value="Genomic_DNA"/>
</dbReference>
<gene>
    <name evidence="1" type="ORF">S01H4_28393</name>
</gene>
<organism evidence="1">
    <name type="scientific">marine sediment metagenome</name>
    <dbReference type="NCBI Taxonomy" id="412755"/>
    <lineage>
        <taxon>unclassified sequences</taxon>
        <taxon>metagenomes</taxon>
        <taxon>ecological metagenomes</taxon>
    </lineage>
</organism>
<proteinExistence type="predicted"/>
<comment type="caution">
    <text evidence="1">The sequence shown here is derived from an EMBL/GenBank/DDBJ whole genome shotgun (WGS) entry which is preliminary data.</text>
</comment>
<name>X1AQA2_9ZZZZ</name>